<dbReference type="EMBL" id="FXYZ01000026">
    <property type="protein sequence ID" value="SMY01033.1"/>
    <property type="molecule type" value="Genomic_DNA"/>
</dbReference>
<dbReference type="AlphaFoldDB" id="A0A2H1KMK6"/>
<gene>
    <name evidence="2" type="ORF">BAURA63_03494</name>
</gene>
<feature type="coiled-coil region" evidence="1">
    <location>
        <begin position="86"/>
        <end position="113"/>
    </location>
</feature>
<evidence type="ECO:0000313" key="2">
    <source>
        <dbReference type="EMBL" id="SMY01033.1"/>
    </source>
</evidence>
<sequence>MLVITHTHAEGTLIDGTSKGDGTAEILKTNRWRWGRSIGSWFIPRSRDNRPDHYRIDTTVRSLREAGFEVDLDLDETVRSAAEVEADKIARQNARADSLAAKAERKAKKEEAAWVKSDRARDCLPEGGEPIKIGHHSENRHRKAMEKSWNALGGAVAAKEAAEEATRRAATAARTNAARYSVIQVANRIDKIKAEIRGINRLLDGHTIGKGGPYEEWMPPVTGRAREYQLSRLAEWMDSQTYWQGIRDQQIADGQATNYDKTTITKGGRVKIRGRWGIVKRVNPKTITVATDVGFDLKYTYAEIQDHQPPEA</sequence>
<evidence type="ECO:0000256" key="1">
    <source>
        <dbReference type="SAM" id="Coils"/>
    </source>
</evidence>
<name>A0A2H1KMK6_BREAU</name>
<organism evidence="2 3">
    <name type="scientific">Brevibacterium aurantiacum</name>
    <dbReference type="NCBI Taxonomy" id="273384"/>
    <lineage>
        <taxon>Bacteria</taxon>
        <taxon>Bacillati</taxon>
        <taxon>Actinomycetota</taxon>
        <taxon>Actinomycetes</taxon>
        <taxon>Micrococcales</taxon>
        <taxon>Brevibacteriaceae</taxon>
        <taxon>Brevibacterium</taxon>
    </lineage>
</organism>
<dbReference type="Pfam" id="PF12083">
    <property type="entry name" value="DUF3560"/>
    <property type="match status" value="1"/>
</dbReference>
<protein>
    <recommendedName>
        <fullName evidence="4">DUF3560 domain-containing protein</fullName>
    </recommendedName>
</protein>
<evidence type="ECO:0008006" key="4">
    <source>
        <dbReference type="Google" id="ProtNLM"/>
    </source>
</evidence>
<reference evidence="2 3" key="1">
    <citation type="submission" date="2017-03" db="EMBL/GenBank/DDBJ databases">
        <authorList>
            <person name="Afonso C.L."/>
            <person name="Miller P.J."/>
            <person name="Scott M.A."/>
            <person name="Spackman E."/>
            <person name="Goraichik I."/>
            <person name="Dimitrov K.M."/>
            <person name="Suarez D.L."/>
            <person name="Swayne D.E."/>
        </authorList>
    </citation>
    <scope>NUCLEOTIDE SEQUENCE [LARGE SCALE GENOMIC DNA]</scope>
    <source>
        <strain evidence="3">6(3)</strain>
    </source>
</reference>
<dbReference type="InterPro" id="IPR021944">
    <property type="entry name" value="DUF3560"/>
</dbReference>
<evidence type="ECO:0000313" key="3">
    <source>
        <dbReference type="Proteomes" id="UP000234327"/>
    </source>
</evidence>
<proteinExistence type="predicted"/>
<dbReference type="RefSeq" id="WP_101598779.1">
    <property type="nucleotide sequence ID" value="NZ_FXYZ01000026.1"/>
</dbReference>
<dbReference type="Proteomes" id="UP000234327">
    <property type="component" value="Unassembled WGS sequence"/>
</dbReference>
<keyword evidence="1" id="KW-0175">Coiled coil</keyword>
<accession>A0A2H1KMK6</accession>